<keyword evidence="2" id="KW-0732">Signal</keyword>
<gene>
    <name evidence="3" type="ORF">ISF_05949</name>
</gene>
<feature type="chain" id="PRO_5007892360" evidence="2">
    <location>
        <begin position="22"/>
        <end position="314"/>
    </location>
</feature>
<feature type="region of interest" description="Disordered" evidence="1">
    <location>
        <begin position="205"/>
        <end position="229"/>
    </location>
</feature>
<proteinExistence type="predicted"/>
<dbReference type="RefSeq" id="XP_018703051.1">
    <property type="nucleotide sequence ID" value="XM_018849554.1"/>
</dbReference>
<dbReference type="OrthoDB" id="5142800at2759"/>
<comment type="caution">
    <text evidence="3">The sequence shown here is derived from an EMBL/GenBank/DDBJ whole genome shotgun (WGS) entry which is preliminary data.</text>
</comment>
<evidence type="ECO:0000256" key="2">
    <source>
        <dbReference type="SAM" id="SignalP"/>
    </source>
</evidence>
<feature type="signal peptide" evidence="2">
    <location>
        <begin position="1"/>
        <end position="21"/>
    </location>
</feature>
<protein>
    <submittedName>
        <fullName evidence="3">Uncharacterized protein</fullName>
    </submittedName>
</protein>
<organism evidence="3 4">
    <name type="scientific">Cordyceps fumosorosea (strain ARSEF 2679)</name>
    <name type="common">Isaria fumosorosea</name>
    <dbReference type="NCBI Taxonomy" id="1081104"/>
    <lineage>
        <taxon>Eukaryota</taxon>
        <taxon>Fungi</taxon>
        <taxon>Dikarya</taxon>
        <taxon>Ascomycota</taxon>
        <taxon>Pezizomycotina</taxon>
        <taxon>Sordariomycetes</taxon>
        <taxon>Hypocreomycetidae</taxon>
        <taxon>Hypocreales</taxon>
        <taxon>Cordycipitaceae</taxon>
        <taxon>Cordyceps</taxon>
    </lineage>
</organism>
<dbReference type="EMBL" id="AZHB01000015">
    <property type="protein sequence ID" value="OAA59938.1"/>
    <property type="molecule type" value="Genomic_DNA"/>
</dbReference>
<evidence type="ECO:0000256" key="1">
    <source>
        <dbReference type="SAM" id="MobiDB-lite"/>
    </source>
</evidence>
<evidence type="ECO:0000313" key="3">
    <source>
        <dbReference type="EMBL" id="OAA59938.1"/>
    </source>
</evidence>
<sequence length="314" mass="35374">MLFNWATWLGALCLLCVQVLAGGVPGGLERAHLWEAYELAWLWKGKDQSYLFPDVKTHKKLGATPNPPGTEADGKFTFQEFIQNMDKKVCSIEGPSDSRDMMTVAKELDGAGFNKDVQGMRFNRGLESLKKKTGKSYYFLLHEMVAKMVEDMAADKDFTKKRAGDAALDEKVKAKLDRMKGATKMIESIRTDDFGDWLKKDLTRSRTATSPNPVKGRPDLPNPGFGLDEADVKTDTITNEFDGEKYERVNVDETVKGLKKDLRKDFRSYVANYGRDKFPKDGPKAPSVDYTDAAKTHFQTLELWKAVKVRFTAC</sequence>
<evidence type="ECO:0000313" key="4">
    <source>
        <dbReference type="Proteomes" id="UP000076744"/>
    </source>
</evidence>
<dbReference type="GeneID" id="30022241"/>
<dbReference type="Proteomes" id="UP000076744">
    <property type="component" value="Unassembled WGS sequence"/>
</dbReference>
<keyword evidence="4" id="KW-1185">Reference proteome</keyword>
<name>A0A167SUK3_CORFA</name>
<dbReference type="AlphaFoldDB" id="A0A167SUK3"/>
<reference evidence="3 4" key="1">
    <citation type="journal article" date="2016" name="Genome Biol. Evol.">
        <title>Divergent and convergent evolution of fungal pathogenicity.</title>
        <authorList>
            <person name="Shang Y."/>
            <person name="Xiao G."/>
            <person name="Zheng P."/>
            <person name="Cen K."/>
            <person name="Zhan S."/>
            <person name="Wang C."/>
        </authorList>
    </citation>
    <scope>NUCLEOTIDE SEQUENCE [LARGE SCALE GENOMIC DNA]</scope>
    <source>
        <strain evidence="3 4">ARSEF 2679</strain>
    </source>
</reference>
<accession>A0A167SUK3</accession>